<protein>
    <submittedName>
        <fullName evidence="2">Uncharacterized protein</fullName>
    </submittedName>
</protein>
<evidence type="ECO:0000313" key="2">
    <source>
        <dbReference type="EMBL" id="VEN52896.1"/>
    </source>
</evidence>
<reference evidence="2 3" key="1">
    <citation type="submission" date="2019-01" db="EMBL/GenBank/DDBJ databases">
        <authorList>
            <person name="Sayadi A."/>
        </authorList>
    </citation>
    <scope>NUCLEOTIDE SEQUENCE [LARGE SCALE GENOMIC DNA]</scope>
</reference>
<dbReference type="AlphaFoldDB" id="A0A653CY90"/>
<evidence type="ECO:0000256" key="1">
    <source>
        <dbReference type="SAM" id="MobiDB-lite"/>
    </source>
</evidence>
<sequence length="151" mass="17399">LDRNHFDNPVYSYQGGGKRDNEHLLNNTNKIFNNLHKPTNTNLERARLGIACCSTDEDDTVKGAYEPSVDELKSLKNRDADATNPNIYHSIEKLDHLYDEIKQNDMKDLEMQYDHLDYTRPLSTLKPHYQRMASPISSRSLNQDDKSGSDE</sequence>
<accession>A0A653CY90</accession>
<proteinExistence type="predicted"/>
<feature type="non-terminal residue" evidence="2">
    <location>
        <position position="1"/>
    </location>
</feature>
<feature type="compositionally biased region" description="Basic and acidic residues" evidence="1">
    <location>
        <begin position="142"/>
        <end position="151"/>
    </location>
</feature>
<dbReference type="Proteomes" id="UP000410492">
    <property type="component" value="Unassembled WGS sequence"/>
</dbReference>
<dbReference type="OrthoDB" id="6745903at2759"/>
<feature type="region of interest" description="Disordered" evidence="1">
    <location>
        <begin position="128"/>
        <end position="151"/>
    </location>
</feature>
<gene>
    <name evidence="2" type="ORF">CALMAC_LOCUS12868</name>
</gene>
<name>A0A653CY90_CALMS</name>
<evidence type="ECO:0000313" key="3">
    <source>
        <dbReference type="Proteomes" id="UP000410492"/>
    </source>
</evidence>
<organism evidence="2 3">
    <name type="scientific">Callosobruchus maculatus</name>
    <name type="common">Southern cowpea weevil</name>
    <name type="synonym">Pulse bruchid</name>
    <dbReference type="NCBI Taxonomy" id="64391"/>
    <lineage>
        <taxon>Eukaryota</taxon>
        <taxon>Metazoa</taxon>
        <taxon>Ecdysozoa</taxon>
        <taxon>Arthropoda</taxon>
        <taxon>Hexapoda</taxon>
        <taxon>Insecta</taxon>
        <taxon>Pterygota</taxon>
        <taxon>Neoptera</taxon>
        <taxon>Endopterygota</taxon>
        <taxon>Coleoptera</taxon>
        <taxon>Polyphaga</taxon>
        <taxon>Cucujiformia</taxon>
        <taxon>Chrysomeloidea</taxon>
        <taxon>Chrysomelidae</taxon>
        <taxon>Bruchinae</taxon>
        <taxon>Bruchini</taxon>
        <taxon>Callosobruchus</taxon>
    </lineage>
</organism>
<feature type="region of interest" description="Disordered" evidence="1">
    <location>
        <begin position="1"/>
        <end position="22"/>
    </location>
</feature>
<dbReference type="EMBL" id="CAACVG010009325">
    <property type="protein sequence ID" value="VEN52896.1"/>
    <property type="molecule type" value="Genomic_DNA"/>
</dbReference>
<keyword evidence="3" id="KW-1185">Reference proteome</keyword>